<organism evidence="2 3">
    <name type="scientific">Aurantiacibacter atlanticus</name>
    <dbReference type="NCBI Taxonomy" id="1648404"/>
    <lineage>
        <taxon>Bacteria</taxon>
        <taxon>Pseudomonadati</taxon>
        <taxon>Pseudomonadota</taxon>
        <taxon>Alphaproteobacteria</taxon>
        <taxon>Sphingomonadales</taxon>
        <taxon>Erythrobacteraceae</taxon>
        <taxon>Aurantiacibacter</taxon>
    </lineage>
</organism>
<feature type="region of interest" description="Disordered" evidence="1">
    <location>
        <begin position="15"/>
        <end position="34"/>
    </location>
</feature>
<dbReference type="AlphaFoldDB" id="A0A161I9W1"/>
<evidence type="ECO:0000313" key="2">
    <source>
        <dbReference type="EMBL" id="ANC50372.1"/>
    </source>
</evidence>
<sequence length="51" mass="5366">MSYLGVVPAATVLGHPKGHSEAHMAPPQPSQAAGRMCRVPAVVAHFSYTHD</sequence>
<dbReference type="STRING" id="1648404.CP97_14686"/>
<accession>A0A161I9W1</accession>
<dbReference type="KEGG" id="ery:CP97_14686"/>
<dbReference type="Proteomes" id="UP000059113">
    <property type="component" value="Chromosome"/>
</dbReference>
<gene>
    <name evidence="2" type="ORF">CP97_14686</name>
</gene>
<proteinExistence type="predicted"/>
<evidence type="ECO:0000256" key="1">
    <source>
        <dbReference type="SAM" id="MobiDB-lite"/>
    </source>
</evidence>
<evidence type="ECO:0000313" key="3">
    <source>
        <dbReference type="Proteomes" id="UP000059113"/>
    </source>
</evidence>
<keyword evidence="3" id="KW-1185">Reference proteome</keyword>
<reference evidence="2 3" key="1">
    <citation type="journal article" date="2015" name="Int. J. Syst. Evol. Microbiol.">
        <title>Erythrobacter atlanticus sp. nov., a bacterium from ocean sediment able to degrade polycyclic aromatic hydrocarbons.</title>
        <authorList>
            <person name="Zhuang L."/>
            <person name="Liu Y."/>
            <person name="Wang L."/>
            <person name="Wang W."/>
            <person name="Shao Z."/>
        </authorList>
    </citation>
    <scope>NUCLEOTIDE SEQUENCE [LARGE SCALE GENOMIC DNA]</scope>
    <source>
        <strain evidence="3">s21-N3</strain>
    </source>
</reference>
<reference evidence="3" key="2">
    <citation type="submission" date="2015-04" db="EMBL/GenBank/DDBJ databases">
        <title>The complete genome sequence of Erythrobacter sp. s21-N3.</title>
        <authorList>
            <person name="Zhuang L."/>
            <person name="Liu Y."/>
            <person name="Shao Z."/>
        </authorList>
    </citation>
    <scope>NUCLEOTIDE SEQUENCE [LARGE SCALE GENOMIC DNA]</scope>
    <source>
        <strain evidence="3">s21-N3</strain>
    </source>
</reference>
<dbReference type="EMBL" id="CP011310">
    <property type="protein sequence ID" value="ANC50372.1"/>
    <property type="molecule type" value="Genomic_DNA"/>
</dbReference>
<protein>
    <submittedName>
        <fullName evidence="2">Uncharacterized protein</fullName>
    </submittedName>
</protein>
<name>A0A161I9W1_9SPHN</name>